<accession>A0A165R1D2</accession>
<evidence type="ECO:0000256" key="1">
    <source>
        <dbReference type="SAM" id="MobiDB-lite"/>
    </source>
</evidence>
<reference evidence="2 3" key="1">
    <citation type="journal article" date="2016" name="Mol. Biol. Evol.">
        <title>Comparative Genomics of Early-Diverging Mushroom-Forming Fungi Provides Insights into the Origins of Lignocellulose Decay Capabilities.</title>
        <authorList>
            <person name="Nagy L.G."/>
            <person name="Riley R."/>
            <person name="Tritt A."/>
            <person name="Adam C."/>
            <person name="Daum C."/>
            <person name="Floudas D."/>
            <person name="Sun H."/>
            <person name="Yadav J.S."/>
            <person name="Pangilinan J."/>
            <person name="Larsson K.H."/>
            <person name="Matsuura K."/>
            <person name="Barry K."/>
            <person name="Labutti K."/>
            <person name="Kuo R."/>
            <person name="Ohm R.A."/>
            <person name="Bhattacharya S.S."/>
            <person name="Shirouzu T."/>
            <person name="Yoshinaga Y."/>
            <person name="Martin F.M."/>
            <person name="Grigoriev I.V."/>
            <person name="Hibbett D.S."/>
        </authorList>
    </citation>
    <scope>NUCLEOTIDE SEQUENCE [LARGE SCALE GENOMIC DNA]</scope>
    <source>
        <strain evidence="2 3">L-15889</strain>
    </source>
</reference>
<dbReference type="STRING" id="1314783.A0A165R1D2"/>
<feature type="region of interest" description="Disordered" evidence="1">
    <location>
        <begin position="131"/>
        <end position="165"/>
    </location>
</feature>
<organism evidence="2 3">
    <name type="scientific">Daedalea quercina L-15889</name>
    <dbReference type="NCBI Taxonomy" id="1314783"/>
    <lineage>
        <taxon>Eukaryota</taxon>
        <taxon>Fungi</taxon>
        <taxon>Dikarya</taxon>
        <taxon>Basidiomycota</taxon>
        <taxon>Agaricomycotina</taxon>
        <taxon>Agaricomycetes</taxon>
        <taxon>Polyporales</taxon>
        <taxon>Fomitopsis</taxon>
    </lineage>
</organism>
<keyword evidence="3" id="KW-1185">Reference proteome</keyword>
<dbReference type="Proteomes" id="UP000076727">
    <property type="component" value="Unassembled WGS sequence"/>
</dbReference>
<evidence type="ECO:0000313" key="3">
    <source>
        <dbReference type="Proteomes" id="UP000076727"/>
    </source>
</evidence>
<evidence type="ECO:0000313" key="2">
    <source>
        <dbReference type="EMBL" id="KZT70171.1"/>
    </source>
</evidence>
<sequence length="256" mass="27166">MSSVTTPDLAEPKRRQGAKATLVTRLKKDDERKSMTPAPTVSANVPQQVRHAHTAEVPGIPSTSEPTPIPEDFPREFLRVTLPDVSQPDPEVPVQIPLLPDLWGASASKVQPSAGSESEASVPKMVAVAGSVTHHGGGPTYNLSNSDEAYAAEPAAPAKSENQGLWQDVADDLNLPRSFRPSKLANQAFDVAARTESSGEKSHSRTLDSDEVRGLWVLLGLLAGSWMAAGAFQSSSAYAKKAEEAVEESVKAKSGH</sequence>
<name>A0A165R1D2_9APHY</name>
<gene>
    <name evidence="2" type="ORF">DAEQUDRAFT_737632</name>
</gene>
<dbReference type="EMBL" id="KV429053">
    <property type="protein sequence ID" value="KZT70171.1"/>
    <property type="molecule type" value="Genomic_DNA"/>
</dbReference>
<feature type="region of interest" description="Disordered" evidence="1">
    <location>
        <begin position="1"/>
        <end position="50"/>
    </location>
</feature>
<dbReference type="AlphaFoldDB" id="A0A165R1D2"/>
<dbReference type="OrthoDB" id="445357at2759"/>
<protein>
    <submittedName>
        <fullName evidence="2">Uncharacterized protein</fullName>
    </submittedName>
</protein>
<feature type="compositionally biased region" description="Polar residues" evidence="1">
    <location>
        <begin position="37"/>
        <end position="47"/>
    </location>
</feature>
<proteinExistence type="predicted"/>
<feature type="compositionally biased region" description="Low complexity" evidence="1">
    <location>
        <begin position="148"/>
        <end position="158"/>
    </location>
</feature>